<gene>
    <name evidence="2" type="ORF">SARC_05210</name>
</gene>
<evidence type="ECO:0000256" key="1">
    <source>
        <dbReference type="SAM" id="MobiDB-lite"/>
    </source>
</evidence>
<feature type="compositionally biased region" description="Acidic residues" evidence="1">
    <location>
        <begin position="240"/>
        <end position="251"/>
    </location>
</feature>
<accession>A0A0L0G0B6</accession>
<dbReference type="RefSeq" id="XP_014156412.1">
    <property type="nucleotide sequence ID" value="XM_014300937.1"/>
</dbReference>
<name>A0A0L0G0B6_9EUKA</name>
<protein>
    <submittedName>
        <fullName evidence="2">Uncharacterized protein</fullName>
    </submittedName>
</protein>
<keyword evidence="3" id="KW-1185">Reference proteome</keyword>
<feature type="region of interest" description="Disordered" evidence="1">
    <location>
        <begin position="224"/>
        <end position="266"/>
    </location>
</feature>
<evidence type="ECO:0000313" key="2">
    <source>
        <dbReference type="EMBL" id="KNC82510.1"/>
    </source>
</evidence>
<sequence length="364" mass="40618">MISMIQTNVALVAIFFLLFALRRTRKTIMNPIDYILLTVGGNVRRRTNSYTINDICKDDNSIIDIPDKIQPDSMVTVDLLTNDETIVDMSSTCCQSTDTMDNNLVMDHQKKIVDDRSPELKKIHVQNYTTSLFAGFAEDYETDSGSDSGGENHCVDDSSSELKRVHVQSYTSLFAGYASDYETDSGSHSGGENHCVDDSSLKLKRVHVQSYTSLFAGYASDYETDSEYDSGRERSSESDCFSDDVDADDSGSDLGYYGTNNVSDRSENTDSIVIDKNTIREESINMVVDAKNDLDHDDNQVFTLGVSSDSAAIRDEWNKRESKGTLIAHVGDEISFKTFLPLAEENEQLTEEDAAIQYQKVYCT</sequence>
<reference evidence="2 3" key="1">
    <citation type="submission" date="2011-02" db="EMBL/GenBank/DDBJ databases">
        <title>The Genome Sequence of Sphaeroforma arctica JP610.</title>
        <authorList>
            <consortium name="The Broad Institute Genome Sequencing Platform"/>
            <person name="Russ C."/>
            <person name="Cuomo C."/>
            <person name="Young S.K."/>
            <person name="Zeng Q."/>
            <person name="Gargeya S."/>
            <person name="Alvarado L."/>
            <person name="Berlin A."/>
            <person name="Chapman S.B."/>
            <person name="Chen Z."/>
            <person name="Freedman E."/>
            <person name="Gellesch M."/>
            <person name="Goldberg J."/>
            <person name="Griggs A."/>
            <person name="Gujja S."/>
            <person name="Heilman E."/>
            <person name="Heiman D."/>
            <person name="Howarth C."/>
            <person name="Mehta T."/>
            <person name="Neiman D."/>
            <person name="Pearson M."/>
            <person name="Roberts A."/>
            <person name="Saif S."/>
            <person name="Shea T."/>
            <person name="Shenoy N."/>
            <person name="Sisk P."/>
            <person name="Stolte C."/>
            <person name="Sykes S."/>
            <person name="White J."/>
            <person name="Yandava C."/>
            <person name="Burger G."/>
            <person name="Gray M.W."/>
            <person name="Holland P.W.H."/>
            <person name="King N."/>
            <person name="Lang F.B.F."/>
            <person name="Roger A.J."/>
            <person name="Ruiz-Trillo I."/>
            <person name="Haas B."/>
            <person name="Nusbaum C."/>
            <person name="Birren B."/>
        </authorList>
    </citation>
    <scope>NUCLEOTIDE SEQUENCE [LARGE SCALE GENOMIC DNA]</scope>
    <source>
        <strain evidence="2 3">JP610</strain>
    </source>
</reference>
<evidence type="ECO:0000313" key="3">
    <source>
        <dbReference type="Proteomes" id="UP000054560"/>
    </source>
</evidence>
<dbReference type="Proteomes" id="UP000054560">
    <property type="component" value="Unassembled WGS sequence"/>
</dbReference>
<organism evidence="2 3">
    <name type="scientific">Sphaeroforma arctica JP610</name>
    <dbReference type="NCBI Taxonomy" id="667725"/>
    <lineage>
        <taxon>Eukaryota</taxon>
        <taxon>Ichthyosporea</taxon>
        <taxon>Ichthyophonida</taxon>
        <taxon>Sphaeroforma</taxon>
    </lineage>
</organism>
<dbReference type="EMBL" id="KQ241920">
    <property type="protein sequence ID" value="KNC82510.1"/>
    <property type="molecule type" value="Genomic_DNA"/>
</dbReference>
<dbReference type="GeneID" id="25905714"/>
<dbReference type="AlphaFoldDB" id="A0A0L0G0B6"/>
<proteinExistence type="predicted"/>